<evidence type="ECO:0000313" key="3">
    <source>
        <dbReference type="Proteomes" id="UP001597544"/>
    </source>
</evidence>
<dbReference type="EMBL" id="JBHULU010000021">
    <property type="protein sequence ID" value="MFD2515266.1"/>
    <property type="molecule type" value="Genomic_DNA"/>
</dbReference>
<reference evidence="3" key="1">
    <citation type="journal article" date="2019" name="Int. J. Syst. Evol. Microbiol.">
        <title>The Global Catalogue of Microorganisms (GCM) 10K type strain sequencing project: providing services to taxonomists for standard genome sequencing and annotation.</title>
        <authorList>
            <consortium name="The Broad Institute Genomics Platform"/>
            <consortium name="The Broad Institute Genome Sequencing Center for Infectious Disease"/>
            <person name="Wu L."/>
            <person name="Ma J."/>
        </authorList>
    </citation>
    <scope>NUCLEOTIDE SEQUENCE [LARGE SCALE GENOMIC DNA]</scope>
    <source>
        <strain evidence="3">KCTC 42498</strain>
    </source>
</reference>
<comment type="caution">
    <text evidence="2">The sequence shown here is derived from an EMBL/GenBank/DDBJ whole genome shotgun (WGS) entry which is preliminary data.</text>
</comment>
<dbReference type="RefSeq" id="WP_377509643.1">
    <property type="nucleotide sequence ID" value="NZ_JBHULU010000021.1"/>
</dbReference>
<name>A0ABW5INX0_9BACT</name>
<organism evidence="2 3">
    <name type="scientific">Pontibacter locisalis</name>
    <dbReference type="NCBI Taxonomy" id="1719035"/>
    <lineage>
        <taxon>Bacteria</taxon>
        <taxon>Pseudomonadati</taxon>
        <taxon>Bacteroidota</taxon>
        <taxon>Cytophagia</taxon>
        <taxon>Cytophagales</taxon>
        <taxon>Hymenobacteraceae</taxon>
        <taxon>Pontibacter</taxon>
    </lineage>
</organism>
<accession>A0ABW5INX0</accession>
<feature type="transmembrane region" description="Helical" evidence="1">
    <location>
        <begin position="43"/>
        <end position="64"/>
    </location>
</feature>
<protein>
    <recommendedName>
        <fullName evidence="4">Phospholipase_D-nuclease N-terminal</fullName>
    </recommendedName>
</protein>
<evidence type="ECO:0000256" key="1">
    <source>
        <dbReference type="SAM" id="Phobius"/>
    </source>
</evidence>
<keyword evidence="3" id="KW-1185">Reference proteome</keyword>
<keyword evidence="1" id="KW-0812">Transmembrane</keyword>
<dbReference type="Proteomes" id="UP001597544">
    <property type="component" value="Unassembled WGS sequence"/>
</dbReference>
<keyword evidence="1" id="KW-1133">Transmembrane helix</keyword>
<evidence type="ECO:0008006" key="4">
    <source>
        <dbReference type="Google" id="ProtNLM"/>
    </source>
</evidence>
<proteinExistence type="predicted"/>
<sequence length="78" mass="8861">METTLLNIPNILLFALAGLYLLLLVFMLVWVYHDAELRGVNGWFLMAITFFSGTVSGILAWLIFRPKLKPQPVPVKNN</sequence>
<keyword evidence="1" id="KW-0472">Membrane</keyword>
<feature type="transmembrane region" description="Helical" evidence="1">
    <location>
        <begin position="12"/>
        <end position="31"/>
    </location>
</feature>
<gene>
    <name evidence="2" type="ORF">ACFSRY_15445</name>
</gene>
<evidence type="ECO:0000313" key="2">
    <source>
        <dbReference type="EMBL" id="MFD2515266.1"/>
    </source>
</evidence>